<dbReference type="Proteomes" id="UP000076858">
    <property type="component" value="Unassembled WGS sequence"/>
</dbReference>
<dbReference type="InterPro" id="IPR011032">
    <property type="entry name" value="GroES-like_sf"/>
</dbReference>
<feature type="non-terminal residue" evidence="1">
    <location>
        <position position="1"/>
    </location>
</feature>
<sequence>DMLSNDRVQQAAMSDEAPVLVRPLRKDVESVGTARVLATQCPPVGDNDVRLRIEKTIVPSDLLLNPSADAIEQPVLEVVAEVLSVGSAVTDLSAGDRVCGFVPADLASHMVCDRSKLFVTVISPNADALALVTTMGVQVRIQRAIDALDLAAGDTALIDAAESGVAAAEAFIRLGLKVAVLVDINSDEASELAARFEVYSRCPEGVF</sequence>
<dbReference type="SUPFAM" id="SSF50129">
    <property type="entry name" value="GroES-like"/>
    <property type="match status" value="1"/>
</dbReference>
<comment type="caution">
    <text evidence="1">The sequence shown here is derived from an EMBL/GenBank/DDBJ whole genome shotgun (WGS) entry which is preliminary data.</text>
</comment>
<organism evidence="1 2">
    <name type="scientific">Daphnia magna</name>
    <dbReference type="NCBI Taxonomy" id="35525"/>
    <lineage>
        <taxon>Eukaryota</taxon>
        <taxon>Metazoa</taxon>
        <taxon>Ecdysozoa</taxon>
        <taxon>Arthropoda</taxon>
        <taxon>Crustacea</taxon>
        <taxon>Branchiopoda</taxon>
        <taxon>Diplostraca</taxon>
        <taxon>Cladocera</taxon>
        <taxon>Anomopoda</taxon>
        <taxon>Daphniidae</taxon>
        <taxon>Daphnia</taxon>
    </lineage>
</organism>
<protein>
    <submittedName>
        <fullName evidence="1">Uncharacterized protein</fullName>
    </submittedName>
</protein>
<evidence type="ECO:0000313" key="2">
    <source>
        <dbReference type="Proteomes" id="UP000076858"/>
    </source>
</evidence>
<evidence type="ECO:0000313" key="1">
    <source>
        <dbReference type="EMBL" id="KZS00737.1"/>
    </source>
</evidence>
<dbReference type="Gene3D" id="3.90.180.10">
    <property type="entry name" value="Medium-chain alcohol dehydrogenases, catalytic domain"/>
    <property type="match status" value="1"/>
</dbReference>
<dbReference type="EMBL" id="LRGB01008728">
    <property type="protein sequence ID" value="KZS00737.1"/>
    <property type="molecule type" value="Genomic_DNA"/>
</dbReference>
<proteinExistence type="predicted"/>
<reference evidence="1 2" key="1">
    <citation type="submission" date="2016-03" db="EMBL/GenBank/DDBJ databases">
        <title>EvidentialGene: Evidence-directed Construction of Genes on Genomes.</title>
        <authorList>
            <person name="Gilbert D.G."/>
            <person name="Choi J.-H."/>
            <person name="Mockaitis K."/>
            <person name="Colbourne J."/>
            <person name="Pfrender M."/>
        </authorList>
    </citation>
    <scope>NUCLEOTIDE SEQUENCE [LARGE SCALE GENOMIC DNA]</scope>
    <source>
        <strain evidence="1 2">Xinb3</strain>
        <tissue evidence="1">Complete organism</tissue>
    </source>
</reference>
<dbReference type="AlphaFoldDB" id="A0A164HZY6"/>
<name>A0A164HZY6_9CRUS</name>
<keyword evidence="2" id="KW-1185">Reference proteome</keyword>
<feature type="non-terminal residue" evidence="1">
    <location>
        <position position="207"/>
    </location>
</feature>
<gene>
    <name evidence="1" type="ORF">APZ42_002849</name>
</gene>
<accession>A0A164HZY6</accession>